<comment type="similarity">
    <text evidence="4 10">Belongs to the NAD(P)-dependent epimerase/dehydratase family.</text>
</comment>
<comment type="catalytic activity">
    <reaction evidence="1 10">
        <text>UDP-alpha-D-glucose = UDP-alpha-D-galactose</text>
        <dbReference type="Rhea" id="RHEA:22168"/>
        <dbReference type="ChEBI" id="CHEBI:58885"/>
        <dbReference type="ChEBI" id="CHEBI:66914"/>
        <dbReference type="EC" id="5.1.3.2"/>
    </reaction>
</comment>
<evidence type="ECO:0000256" key="10">
    <source>
        <dbReference type="RuleBase" id="RU366046"/>
    </source>
</evidence>
<evidence type="ECO:0000313" key="12">
    <source>
        <dbReference type="EMBL" id="RJP59872.1"/>
    </source>
</evidence>
<dbReference type="NCBIfam" id="TIGR01179">
    <property type="entry name" value="galE"/>
    <property type="match status" value="1"/>
</dbReference>
<keyword evidence="7 10" id="KW-0520">NAD</keyword>
<evidence type="ECO:0000256" key="8">
    <source>
        <dbReference type="ARBA" id="ARBA00023235"/>
    </source>
</evidence>
<dbReference type="EMBL" id="QZJZ01000040">
    <property type="protein sequence ID" value="RJP59872.1"/>
    <property type="molecule type" value="Genomic_DNA"/>
</dbReference>
<proteinExistence type="inferred from homology"/>
<dbReference type="EC" id="5.1.3.2" evidence="5 10"/>
<sequence length="323" mass="35320">MNVLVTGGAGYIGSAAVEQLIDNSHRVVVLDNLDRGHRDAVHKDAVFVEGTLACEKTVSDIIQKHGIEAILHFAASSQVGESMENPAKYFTVNVADGLSLIKTACKNKIRKFILSSTAATYGEPLTVPITEEHVTAPTNPYGESKLILEKFLKWFYECHGMEYISLRYFNACGATVRFGEDHTPETHLIPLILMAASGERGAISVFGDDYDTPDGTCIRDYVHIYDLASAHILALNAKGSNIYNLGNGHGFSVNEVIQAARAVTGKPIKTAVAPRRAGDPAKLVASSDKIKKDLSWTPRYTDLAEIIETAWQWKCEHPKGYAR</sequence>
<keyword evidence="8 10" id="KW-0413">Isomerase</keyword>
<evidence type="ECO:0000256" key="3">
    <source>
        <dbReference type="ARBA" id="ARBA00004947"/>
    </source>
</evidence>
<comment type="cofactor">
    <cofactor evidence="2 10">
        <name>NAD(+)</name>
        <dbReference type="ChEBI" id="CHEBI:57540"/>
    </cofactor>
</comment>
<protein>
    <recommendedName>
        <fullName evidence="6 10">UDP-glucose 4-epimerase</fullName>
        <ecNumber evidence="5 10">5.1.3.2</ecNumber>
    </recommendedName>
</protein>
<evidence type="ECO:0000256" key="7">
    <source>
        <dbReference type="ARBA" id="ARBA00023027"/>
    </source>
</evidence>
<evidence type="ECO:0000256" key="4">
    <source>
        <dbReference type="ARBA" id="ARBA00007637"/>
    </source>
</evidence>
<reference evidence="12 13" key="1">
    <citation type="journal article" date="2017" name="ISME J.">
        <title>Energy and carbon metabolisms in a deep terrestrial subsurface fluid microbial community.</title>
        <authorList>
            <person name="Momper L."/>
            <person name="Jungbluth S.P."/>
            <person name="Lee M.D."/>
            <person name="Amend J.P."/>
        </authorList>
    </citation>
    <scope>NUCLEOTIDE SEQUENCE [LARGE SCALE GENOMIC DNA]</scope>
    <source>
        <strain evidence="12">SURF_26</strain>
    </source>
</reference>
<dbReference type="PANTHER" id="PTHR43725:SF53">
    <property type="entry name" value="UDP-ARABINOSE 4-EPIMERASE 1"/>
    <property type="match status" value="1"/>
</dbReference>
<evidence type="ECO:0000256" key="6">
    <source>
        <dbReference type="ARBA" id="ARBA00018569"/>
    </source>
</evidence>
<evidence type="ECO:0000313" key="13">
    <source>
        <dbReference type="Proteomes" id="UP000266426"/>
    </source>
</evidence>
<comment type="subunit">
    <text evidence="10">Homodimer.</text>
</comment>
<dbReference type="InterPro" id="IPR001509">
    <property type="entry name" value="Epimerase_deHydtase"/>
</dbReference>
<dbReference type="SUPFAM" id="SSF51735">
    <property type="entry name" value="NAD(P)-binding Rossmann-fold domains"/>
    <property type="match status" value="1"/>
</dbReference>
<evidence type="ECO:0000256" key="1">
    <source>
        <dbReference type="ARBA" id="ARBA00000083"/>
    </source>
</evidence>
<dbReference type="GO" id="GO:0033499">
    <property type="term" value="P:galactose catabolic process via UDP-galactose, Leloir pathway"/>
    <property type="evidence" value="ECO:0007669"/>
    <property type="project" value="TreeGrafter"/>
</dbReference>
<dbReference type="InterPro" id="IPR036291">
    <property type="entry name" value="NAD(P)-bd_dom_sf"/>
</dbReference>
<dbReference type="Gene3D" id="3.40.50.720">
    <property type="entry name" value="NAD(P)-binding Rossmann-like Domain"/>
    <property type="match status" value="1"/>
</dbReference>
<name>A0A3A4R4I4_9BACT</name>
<evidence type="ECO:0000256" key="5">
    <source>
        <dbReference type="ARBA" id="ARBA00013189"/>
    </source>
</evidence>
<evidence type="ECO:0000259" key="11">
    <source>
        <dbReference type="Pfam" id="PF01370"/>
    </source>
</evidence>
<comment type="caution">
    <text evidence="12">The sequence shown here is derived from an EMBL/GenBank/DDBJ whole genome shotgun (WGS) entry which is preliminary data.</text>
</comment>
<comment type="pathway">
    <text evidence="3 10">Carbohydrate metabolism; galactose metabolism.</text>
</comment>
<accession>A0A3A4R4I4</accession>
<dbReference type="PANTHER" id="PTHR43725">
    <property type="entry name" value="UDP-GLUCOSE 4-EPIMERASE"/>
    <property type="match status" value="1"/>
</dbReference>
<dbReference type="GO" id="GO:0003978">
    <property type="term" value="F:UDP-glucose 4-epimerase activity"/>
    <property type="evidence" value="ECO:0007669"/>
    <property type="project" value="UniProtKB-UniRule"/>
</dbReference>
<dbReference type="AlphaFoldDB" id="A0A3A4R4I4"/>
<dbReference type="CDD" id="cd05247">
    <property type="entry name" value="UDP_G4E_1_SDR_e"/>
    <property type="match status" value="1"/>
</dbReference>
<organism evidence="12 13">
    <name type="scientific">Candidatus Auribacter fodinae</name>
    <dbReference type="NCBI Taxonomy" id="2093366"/>
    <lineage>
        <taxon>Bacteria</taxon>
        <taxon>Pseudomonadati</taxon>
        <taxon>Candidatus Auribacterota</taxon>
        <taxon>Candidatus Auribacteria</taxon>
        <taxon>Candidatus Auribacterales</taxon>
        <taxon>Candidatus Auribacteraceae</taxon>
        <taxon>Candidatus Auribacter</taxon>
    </lineage>
</organism>
<evidence type="ECO:0000256" key="9">
    <source>
        <dbReference type="ARBA" id="ARBA00023277"/>
    </source>
</evidence>
<keyword evidence="9 10" id="KW-0119">Carbohydrate metabolism</keyword>
<dbReference type="InterPro" id="IPR005886">
    <property type="entry name" value="UDP_G4E"/>
</dbReference>
<dbReference type="Pfam" id="PF01370">
    <property type="entry name" value="Epimerase"/>
    <property type="match status" value="1"/>
</dbReference>
<gene>
    <name evidence="12" type="primary">galE</name>
    <name evidence="12" type="ORF">C4541_05305</name>
</gene>
<dbReference type="UniPathway" id="UPA00214"/>
<feature type="domain" description="NAD-dependent epimerase/dehydratase" evidence="11">
    <location>
        <begin position="3"/>
        <end position="246"/>
    </location>
</feature>
<dbReference type="Gene3D" id="3.90.25.10">
    <property type="entry name" value="UDP-galactose 4-epimerase, domain 1"/>
    <property type="match status" value="1"/>
</dbReference>
<evidence type="ECO:0000256" key="2">
    <source>
        <dbReference type="ARBA" id="ARBA00001911"/>
    </source>
</evidence>
<dbReference type="Proteomes" id="UP000266426">
    <property type="component" value="Unassembled WGS sequence"/>
</dbReference>